<protein>
    <submittedName>
        <fullName evidence="1">Uncharacterized protein</fullName>
    </submittedName>
</protein>
<dbReference type="PANTHER" id="PTHR32116:SF61">
    <property type="entry name" value="GALACTURONOSYLTRANSFERASE 9-RELATED"/>
    <property type="match status" value="1"/>
</dbReference>
<keyword evidence="2" id="KW-1185">Reference proteome</keyword>
<evidence type="ECO:0000313" key="1">
    <source>
        <dbReference type="EMBL" id="CAH8357919.1"/>
    </source>
</evidence>
<dbReference type="InterPro" id="IPR029993">
    <property type="entry name" value="GAUT"/>
</dbReference>
<name>A0ABC8KPW2_ERUVS</name>
<gene>
    <name evidence="1" type="ORF">ERUC_LOCUS23675</name>
</gene>
<dbReference type="EMBL" id="CAKOAT010238932">
    <property type="protein sequence ID" value="CAH8357919.1"/>
    <property type="molecule type" value="Genomic_DNA"/>
</dbReference>
<organism evidence="1 2">
    <name type="scientific">Eruca vesicaria subsp. sativa</name>
    <name type="common">Garden rocket</name>
    <name type="synonym">Eruca sativa</name>
    <dbReference type="NCBI Taxonomy" id="29727"/>
    <lineage>
        <taxon>Eukaryota</taxon>
        <taxon>Viridiplantae</taxon>
        <taxon>Streptophyta</taxon>
        <taxon>Embryophyta</taxon>
        <taxon>Tracheophyta</taxon>
        <taxon>Spermatophyta</taxon>
        <taxon>Magnoliopsida</taxon>
        <taxon>eudicotyledons</taxon>
        <taxon>Gunneridae</taxon>
        <taxon>Pentapetalae</taxon>
        <taxon>rosids</taxon>
        <taxon>malvids</taxon>
        <taxon>Brassicales</taxon>
        <taxon>Brassicaceae</taxon>
        <taxon>Brassiceae</taxon>
        <taxon>Eruca</taxon>
    </lineage>
</organism>
<dbReference type="Proteomes" id="UP001642260">
    <property type="component" value="Unassembled WGS sequence"/>
</dbReference>
<sequence>MMIVESKESYDTRLKIQKLKDTIFAVQEQLTKAKKNGAVLSLISVKSVPKSLNCLAMRLVGERISNPEKYKDAPFDSTVEDPSLLTTRFSLIM</sequence>
<proteinExistence type="predicted"/>
<accession>A0ABC8KPW2</accession>
<dbReference type="AlphaFoldDB" id="A0ABC8KPW2"/>
<reference evidence="1 2" key="1">
    <citation type="submission" date="2022-03" db="EMBL/GenBank/DDBJ databases">
        <authorList>
            <person name="Macdonald S."/>
            <person name="Ahmed S."/>
            <person name="Newling K."/>
        </authorList>
    </citation>
    <scope>NUCLEOTIDE SEQUENCE [LARGE SCALE GENOMIC DNA]</scope>
</reference>
<dbReference type="PANTHER" id="PTHR32116">
    <property type="entry name" value="GALACTURONOSYLTRANSFERASE 4-RELATED"/>
    <property type="match status" value="1"/>
</dbReference>
<comment type="caution">
    <text evidence="1">The sequence shown here is derived from an EMBL/GenBank/DDBJ whole genome shotgun (WGS) entry which is preliminary data.</text>
</comment>
<evidence type="ECO:0000313" key="2">
    <source>
        <dbReference type="Proteomes" id="UP001642260"/>
    </source>
</evidence>